<dbReference type="Gene3D" id="1.10.8.60">
    <property type="match status" value="1"/>
</dbReference>
<evidence type="ECO:0000313" key="7">
    <source>
        <dbReference type="EMBL" id="RKP22322.1"/>
    </source>
</evidence>
<protein>
    <recommendedName>
        <fullName evidence="5">Replication factor C subunit 4</fullName>
    </recommendedName>
</protein>
<dbReference type="InterPro" id="IPR047854">
    <property type="entry name" value="RFC_lid"/>
</dbReference>
<dbReference type="Proteomes" id="UP000278143">
    <property type="component" value="Unassembled WGS sequence"/>
</dbReference>
<name>A0A4P9YSI9_9FUNG</name>
<dbReference type="GO" id="GO:0031390">
    <property type="term" value="C:Ctf18 RFC-like complex"/>
    <property type="evidence" value="ECO:0007669"/>
    <property type="project" value="TreeGrafter"/>
</dbReference>
<dbReference type="GO" id="GO:0005663">
    <property type="term" value="C:DNA replication factor C complex"/>
    <property type="evidence" value="ECO:0007669"/>
    <property type="project" value="TreeGrafter"/>
</dbReference>
<dbReference type="GO" id="GO:0016787">
    <property type="term" value="F:hydrolase activity"/>
    <property type="evidence" value="ECO:0007669"/>
    <property type="project" value="UniProtKB-KW"/>
</dbReference>
<keyword evidence="4" id="KW-0067">ATP-binding</keyword>
<dbReference type="Gene3D" id="1.20.272.10">
    <property type="match status" value="1"/>
</dbReference>
<dbReference type="GO" id="GO:0003689">
    <property type="term" value="F:DNA clamp loader activity"/>
    <property type="evidence" value="ECO:0007669"/>
    <property type="project" value="TreeGrafter"/>
</dbReference>
<gene>
    <name evidence="7" type="ORF">SYNPS1DRAFT_33611</name>
</gene>
<dbReference type="InterPro" id="IPR008921">
    <property type="entry name" value="DNA_pol3_clamp-load_cplx_C"/>
</dbReference>
<organism evidence="7 8">
    <name type="scientific">Syncephalis pseudoplumigaleata</name>
    <dbReference type="NCBI Taxonomy" id="1712513"/>
    <lineage>
        <taxon>Eukaryota</taxon>
        <taxon>Fungi</taxon>
        <taxon>Fungi incertae sedis</taxon>
        <taxon>Zoopagomycota</taxon>
        <taxon>Zoopagomycotina</taxon>
        <taxon>Zoopagomycetes</taxon>
        <taxon>Zoopagales</taxon>
        <taxon>Piptocephalidaceae</taxon>
        <taxon>Syncephalis</taxon>
    </lineage>
</organism>
<keyword evidence="3" id="KW-0547">Nucleotide-binding</keyword>
<dbReference type="OrthoDB" id="4199794at2759"/>
<comment type="similarity">
    <text evidence="1">Belongs to the activator 1 small subunits family.</text>
</comment>
<dbReference type="GO" id="GO:0031389">
    <property type="term" value="C:Rad17 RFC-like complex"/>
    <property type="evidence" value="ECO:0007669"/>
    <property type="project" value="TreeGrafter"/>
</dbReference>
<dbReference type="CDD" id="cd18140">
    <property type="entry name" value="HLD_clamp_RFC"/>
    <property type="match status" value="1"/>
</dbReference>
<dbReference type="GO" id="GO:0003677">
    <property type="term" value="F:DNA binding"/>
    <property type="evidence" value="ECO:0007669"/>
    <property type="project" value="InterPro"/>
</dbReference>
<dbReference type="GO" id="GO:0005524">
    <property type="term" value="F:ATP binding"/>
    <property type="evidence" value="ECO:0007669"/>
    <property type="project" value="UniProtKB-KW"/>
</dbReference>
<feature type="domain" description="Replication factor C C-terminal" evidence="6">
    <location>
        <begin position="226"/>
        <end position="312"/>
    </location>
</feature>
<dbReference type="CDD" id="cd00009">
    <property type="entry name" value="AAA"/>
    <property type="match status" value="1"/>
</dbReference>
<evidence type="ECO:0000256" key="3">
    <source>
        <dbReference type="ARBA" id="ARBA00022741"/>
    </source>
</evidence>
<keyword evidence="7" id="KW-0378">Hydrolase</keyword>
<dbReference type="GO" id="GO:0006271">
    <property type="term" value="P:DNA strand elongation involved in DNA replication"/>
    <property type="evidence" value="ECO:0007669"/>
    <property type="project" value="UniProtKB-ARBA"/>
</dbReference>
<reference evidence="8" key="1">
    <citation type="journal article" date="2018" name="Nat. Microbiol.">
        <title>Leveraging single-cell genomics to expand the fungal tree of life.</title>
        <authorList>
            <person name="Ahrendt S.R."/>
            <person name="Quandt C.A."/>
            <person name="Ciobanu D."/>
            <person name="Clum A."/>
            <person name="Salamov A."/>
            <person name="Andreopoulos B."/>
            <person name="Cheng J.F."/>
            <person name="Woyke T."/>
            <person name="Pelin A."/>
            <person name="Henrissat B."/>
            <person name="Reynolds N.K."/>
            <person name="Benny G.L."/>
            <person name="Smith M.E."/>
            <person name="James T.Y."/>
            <person name="Grigoriev I.V."/>
        </authorList>
    </citation>
    <scope>NUCLEOTIDE SEQUENCE [LARGE SCALE GENOMIC DNA]</scope>
    <source>
        <strain evidence="8">Benny S71-1</strain>
    </source>
</reference>
<dbReference type="FunFam" id="1.10.8.60:FF:000012">
    <property type="entry name" value="Replication factor C subunit 4"/>
    <property type="match status" value="1"/>
</dbReference>
<evidence type="ECO:0000256" key="2">
    <source>
        <dbReference type="ARBA" id="ARBA00022705"/>
    </source>
</evidence>
<dbReference type="SUPFAM" id="SSF48019">
    <property type="entry name" value="post-AAA+ oligomerization domain-like"/>
    <property type="match status" value="1"/>
</dbReference>
<proteinExistence type="inferred from homology"/>
<dbReference type="FunFam" id="1.20.272.10:FF:000015">
    <property type="entry name" value="Replication factor C subunit 4"/>
    <property type="match status" value="1"/>
</dbReference>
<dbReference type="InterPro" id="IPR050238">
    <property type="entry name" value="DNA_Rep/Repair_Clamp_Loader"/>
</dbReference>
<dbReference type="GO" id="GO:0031391">
    <property type="term" value="C:Elg1 RFC-like complex"/>
    <property type="evidence" value="ECO:0007669"/>
    <property type="project" value="TreeGrafter"/>
</dbReference>
<dbReference type="PANTHER" id="PTHR11669">
    <property type="entry name" value="REPLICATION FACTOR C / DNA POLYMERASE III GAMMA-TAU SUBUNIT"/>
    <property type="match status" value="1"/>
</dbReference>
<keyword evidence="8" id="KW-1185">Reference proteome</keyword>
<sequence length="323" mass="35792">MATATPLVSDPALPWIERFRPVYLNDIAGNKETVERLKIIAQQSNMTNIILSGTPGIGKTTSILCLARELLDGAYREAALELNASDDRGIGVVRNRIKMFAQKKVAPPPRADSVTLGAQQALRHTMEIYSNTTRFALACNMSSKIIEPIQSRCAMLRFDRLSDEEMTKRLLEICKQEEVPHSPDGIEALIFSAEGDMRQAINNLQSTYYGFGYVSADHVFKVCDQPHPAVVSRILLSCQQGDIDVAVRGVSDLWDQGYSSIDIVTTLFRVAKLSNELEEYTKLEYIKEIGLTHMRVLDGVQTLLQLSGLMARLCQLGSAAKPS</sequence>
<evidence type="ECO:0000256" key="1">
    <source>
        <dbReference type="ARBA" id="ARBA00005378"/>
    </source>
</evidence>
<dbReference type="AlphaFoldDB" id="A0A4P9YSI9"/>
<dbReference type="InterPro" id="IPR013748">
    <property type="entry name" value="Rep_factorC_C"/>
</dbReference>
<evidence type="ECO:0000256" key="5">
    <source>
        <dbReference type="ARBA" id="ARBA00070186"/>
    </source>
</evidence>
<evidence type="ECO:0000259" key="6">
    <source>
        <dbReference type="Pfam" id="PF08542"/>
    </source>
</evidence>
<evidence type="ECO:0000313" key="8">
    <source>
        <dbReference type="Proteomes" id="UP000278143"/>
    </source>
</evidence>
<dbReference type="Pfam" id="PF08542">
    <property type="entry name" value="Rep_fac_C"/>
    <property type="match status" value="1"/>
</dbReference>
<dbReference type="GO" id="GO:0006281">
    <property type="term" value="P:DNA repair"/>
    <property type="evidence" value="ECO:0007669"/>
    <property type="project" value="TreeGrafter"/>
</dbReference>
<keyword evidence="2" id="KW-0235">DNA replication</keyword>
<dbReference type="PANTHER" id="PTHR11669:SF5">
    <property type="entry name" value="REPLICATION FACTOR C SUBUNIT 2"/>
    <property type="match status" value="1"/>
</dbReference>
<dbReference type="InterPro" id="IPR027417">
    <property type="entry name" value="P-loop_NTPase"/>
</dbReference>
<accession>A0A4P9YSI9</accession>
<evidence type="ECO:0000256" key="4">
    <source>
        <dbReference type="ARBA" id="ARBA00022840"/>
    </source>
</evidence>
<dbReference type="SUPFAM" id="SSF52540">
    <property type="entry name" value="P-loop containing nucleoside triphosphate hydrolases"/>
    <property type="match status" value="1"/>
</dbReference>
<dbReference type="Gene3D" id="3.40.50.300">
    <property type="entry name" value="P-loop containing nucleotide triphosphate hydrolases"/>
    <property type="match status" value="1"/>
</dbReference>
<dbReference type="EMBL" id="KZ992259">
    <property type="protein sequence ID" value="RKP22322.1"/>
    <property type="molecule type" value="Genomic_DNA"/>
</dbReference>